<evidence type="ECO:0000256" key="2">
    <source>
        <dbReference type="ARBA" id="ARBA00022771"/>
    </source>
</evidence>
<organism evidence="7">
    <name type="scientific">Helobdella robusta</name>
    <name type="common">Californian leech</name>
    <dbReference type="NCBI Taxonomy" id="6412"/>
    <lineage>
        <taxon>Eukaryota</taxon>
        <taxon>Metazoa</taxon>
        <taxon>Spiralia</taxon>
        <taxon>Lophotrochozoa</taxon>
        <taxon>Annelida</taxon>
        <taxon>Clitellata</taxon>
        <taxon>Hirudinea</taxon>
        <taxon>Rhynchobdellida</taxon>
        <taxon>Glossiphoniidae</taxon>
        <taxon>Helobdella</taxon>
    </lineage>
</organism>
<dbReference type="SUPFAM" id="SSF57850">
    <property type="entry name" value="RING/U-box"/>
    <property type="match status" value="1"/>
</dbReference>
<evidence type="ECO:0000256" key="3">
    <source>
        <dbReference type="ARBA" id="ARBA00022833"/>
    </source>
</evidence>
<dbReference type="CDD" id="cd16514">
    <property type="entry name" value="RING-HC_LONFs_rpt2"/>
    <property type="match status" value="1"/>
</dbReference>
<dbReference type="InterPro" id="IPR015947">
    <property type="entry name" value="PUA-like_sf"/>
</dbReference>
<feature type="domain" description="RING-type" evidence="5">
    <location>
        <begin position="9"/>
        <end position="47"/>
    </location>
</feature>
<dbReference type="Gene3D" id="3.30.40.10">
    <property type="entry name" value="Zinc/RING finger domain, C3HC4 (zinc finger)"/>
    <property type="match status" value="1"/>
</dbReference>
<dbReference type="PANTHER" id="PTHR23327">
    <property type="entry name" value="RING FINGER PROTEIN 127"/>
    <property type="match status" value="1"/>
</dbReference>
<feature type="non-terminal residue" evidence="7">
    <location>
        <position position="1"/>
    </location>
</feature>
<sequence>LVAIEDLDCSLCYRLLLEPITTPCGHVFCKECLYRSLDHNPFCPLCKEALCKYMVLRPQATTESLNWLMEKQFGEELDARKRNHLSELATAACRGEDIPIFVCTLAYPDLSCPLHVFEPRYRLMMRRCLESGARQFGMCVWLDKPHYSQIGTMLEIQDLRYLSDGRSVVTTLGRRRFKVQSRGKRDGYDVAKVQYISDKFIPQEKVQGHQLLETYDKCLKWFNGLAPEKRQAIINCYGNFPQFSRWLWYMVAILPLETSVKTSLLSNPSLECRLVTLQKVLNVVSSRNWR</sequence>
<dbReference type="InterPro" id="IPR017907">
    <property type="entry name" value="Znf_RING_CS"/>
</dbReference>
<dbReference type="Pfam" id="PF13923">
    <property type="entry name" value="zf-C3HC4_2"/>
    <property type="match status" value="1"/>
</dbReference>
<protein>
    <recommendedName>
        <fullName evidence="8">RING-type domain-containing protein</fullName>
    </recommendedName>
</protein>
<dbReference type="PROSITE" id="PS50089">
    <property type="entry name" value="ZF_RING_2"/>
    <property type="match status" value="1"/>
</dbReference>
<dbReference type="GeneID" id="20214588"/>
<keyword evidence="2 4" id="KW-0863">Zinc-finger</keyword>
<dbReference type="RefSeq" id="XP_009010116.1">
    <property type="nucleotide sequence ID" value="XM_009011868.1"/>
</dbReference>
<dbReference type="eggNOG" id="KOG4159">
    <property type="taxonomic scope" value="Eukaryota"/>
</dbReference>
<dbReference type="PROSITE" id="PS51787">
    <property type="entry name" value="LON_N"/>
    <property type="match status" value="1"/>
</dbReference>
<name>V3VMV0_HELRO</name>
<dbReference type="SMART" id="SM00184">
    <property type="entry name" value="RING"/>
    <property type="match status" value="1"/>
</dbReference>
<dbReference type="STRING" id="6412.T1G0J0"/>
<evidence type="ECO:0000256" key="1">
    <source>
        <dbReference type="ARBA" id="ARBA00022723"/>
    </source>
</evidence>
<evidence type="ECO:0000313" key="7">
    <source>
        <dbReference type="EMBL" id="ESO11628.1"/>
    </source>
</evidence>
<feature type="domain" description="Lon N-terminal" evidence="6">
    <location>
        <begin position="88"/>
        <end position="285"/>
    </location>
</feature>
<dbReference type="Gene3D" id="2.30.130.40">
    <property type="entry name" value="LON domain-like"/>
    <property type="match status" value="1"/>
</dbReference>
<evidence type="ECO:0008006" key="8">
    <source>
        <dbReference type="Google" id="ProtNLM"/>
    </source>
</evidence>
<dbReference type="OMA" id="QKCLERC"/>
<dbReference type="EMBL" id="KB095812">
    <property type="protein sequence ID" value="ESO11628.1"/>
    <property type="molecule type" value="Genomic_DNA"/>
</dbReference>
<keyword evidence="1" id="KW-0479">Metal-binding</keyword>
<dbReference type="SMART" id="SM00464">
    <property type="entry name" value="LON"/>
    <property type="match status" value="1"/>
</dbReference>
<dbReference type="PANTHER" id="PTHR23327:SF42">
    <property type="entry name" value="LON PEPTIDASE N-TERMINAL DOMAIN AND RING FINGER PROTEIN C14F5.10C"/>
    <property type="match status" value="1"/>
</dbReference>
<evidence type="ECO:0000256" key="4">
    <source>
        <dbReference type="PROSITE-ProRule" id="PRU00175"/>
    </source>
</evidence>
<evidence type="ECO:0000259" key="5">
    <source>
        <dbReference type="PROSITE" id="PS50089"/>
    </source>
</evidence>
<dbReference type="HOGENOM" id="CLU_013989_0_0_1"/>
<reference evidence="7" key="1">
    <citation type="journal article" date="2013" name="Nature">
        <title>Insights into bilaterian evolution from three spiralian genomes.</title>
        <authorList>
            <person name="Simakov O."/>
            <person name="Marletaz F."/>
            <person name="Cho S.J."/>
            <person name="Edsinger-Gonzales E."/>
            <person name="Havlak P."/>
            <person name="Hellsten U."/>
            <person name="Kuo D.H."/>
            <person name="Larsson T."/>
            <person name="Lv J."/>
            <person name="Arendt D."/>
            <person name="Savage R."/>
            <person name="Osoegawa K."/>
            <person name="de Jong P."/>
            <person name="Grimwood J."/>
            <person name="Chapman J.A."/>
            <person name="Shapiro H."/>
            <person name="Aerts A."/>
            <person name="Otillar R.P."/>
            <person name="Terry A.Y."/>
            <person name="Boore J.L."/>
            <person name="Grigoriev I.V."/>
            <person name="Lindberg D.R."/>
            <person name="Seaver E.C."/>
            <person name="Weisblat D.A."/>
            <person name="Putnam N.H."/>
            <person name="Rokhsar D.S."/>
        </authorList>
    </citation>
    <scope>NUCLEOTIDE SEQUENCE</scope>
</reference>
<dbReference type="PROSITE" id="PS00518">
    <property type="entry name" value="ZF_RING_1"/>
    <property type="match status" value="1"/>
</dbReference>
<keyword evidence="3" id="KW-0862">Zinc</keyword>
<dbReference type="InterPro" id="IPR001841">
    <property type="entry name" value="Znf_RING"/>
</dbReference>
<dbReference type="InterPro" id="IPR003111">
    <property type="entry name" value="Lon_prtase_N"/>
</dbReference>
<dbReference type="Pfam" id="PF02190">
    <property type="entry name" value="LON_substr_bdg"/>
    <property type="match status" value="1"/>
</dbReference>
<evidence type="ECO:0000259" key="6">
    <source>
        <dbReference type="PROSITE" id="PS51787"/>
    </source>
</evidence>
<gene>
    <name evidence="7" type="ORF">HELRODRAFT_71289</name>
</gene>
<dbReference type="InterPro" id="IPR013083">
    <property type="entry name" value="Znf_RING/FYVE/PHD"/>
</dbReference>
<dbReference type="SUPFAM" id="SSF88697">
    <property type="entry name" value="PUA domain-like"/>
    <property type="match status" value="1"/>
</dbReference>
<dbReference type="InterPro" id="IPR046336">
    <property type="entry name" value="Lon_prtase_N_sf"/>
</dbReference>
<proteinExistence type="predicted"/>
<dbReference type="OrthoDB" id="264917at2759"/>
<accession>V3VMV0</accession>